<gene>
    <name evidence="3" type="ORF">NLI96_g10492</name>
</gene>
<reference evidence="3" key="1">
    <citation type="submission" date="2022-07" db="EMBL/GenBank/DDBJ databases">
        <title>Genome Sequence of Physisporinus lineatus.</title>
        <authorList>
            <person name="Buettner E."/>
        </authorList>
    </citation>
    <scope>NUCLEOTIDE SEQUENCE</scope>
    <source>
        <strain evidence="3">VT162</strain>
    </source>
</reference>
<accession>A0AAD5UV09</accession>
<organism evidence="3 4">
    <name type="scientific">Meripilus lineatus</name>
    <dbReference type="NCBI Taxonomy" id="2056292"/>
    <lineage>
        <taxon>Eukaryota</taxon>
        <taxon>Fungi</taxon>
        <taxon>Dikarya</taxon>
        <taxon>Basidiomycota</taxon>
        <taxon>Agaricomycotina</taxon>
        <taxon>Agaricomycetes</taxon>
        <taxon>Polyporales</taxon>
        <taxon>Meripilaceae</taxon>
        <taxon>Meripilus</taxon>
    </lineage>
</organism>
<evidence type="ECO:0000313" key="4">
    <source>
        <dbReference type="Proteomes" id="UP001212997"/>
    </source>
</evidence>
<evidence type="ECO:0000256" key="1">
    <source>
        <dbReference type="SAM" id="Phobius"/>
    </source>
</evidence>
<evidence type="ECO:0000259" key="2">
    <source>
        <dbReference type="Pfam" id="PF20151"/>
    </source>
</evidence>
<comment type="caution">
    <text evidence="3">The sequence shown here is derived from an EMBL/GenBank/DDBJ whole genome shotgun (WGS) entry which is preliminary data.</text>
</comment>
<dbReference type="InterPro" id="IPR045340">
    <property type="entry name" value="DUF6533"/>
</dbReference>
<sequence>MTVPIDQIYLNNYLFLLGGIVFYYDWLLTLSEEIQFVWLAPRTGGFWIFLLNRYFTFFAYLAVLAPQFVPFHEINACKSFVLYYKMSSMVEEAIIGGAYTHPYLN</sequence>
<dbReference type="EMBL" id="JANAWD010000598">
    <property type="protein sequence ID" value="KAJ3477399.1"/>
    <property type="molecule type" value="Genomic_DNA"/>
</dbReference>
<evidence type="ECO:0000313" key="3">
    <source>
        <dbReference type="EMBL" id="KAJ3477399.1"/>
    </source>
</evidence>
<keyword evidence="1" id="KW-1133">Transmembrane helix</keyword>
<dbReference type="Pfam" id="PF20151">
    <property type="entry name" value="DUF6533"/>
    <property type="match status" value="1"/>
</dbReference>
<dbReference type="Proteomes" id="UP001212997">
    <property type="component" value="Unassembled WGS sequence"/>
</dbReference>
<proteinExistence type="predicted"/>
<keyword evidence="1" id="KW-0812">Transmembrane</keyword>
<name>A0AAD5UV09_9APHY</name>
<dbReference type="AlphaFoldDB" id="A0AAD5UV09"/>
<protein>
    <recommendedName>
        <fullName evidence="2">DUF6533 domain-containing protein</fullName>
    </recommendedName>
</protein>
<feature type="transmembrane region" description="Helical" evidence="1">
    <location>
        <begin position="9"/>
        <end position="26"/>
    </location>
</feature>
<keyword evidence="1" id="KW-0472">Membrane</keyword>
<keyword evidence="4" id="KW-1185">Reference proteome</keyword>
<feature type="domain" description="DUF6533" evidence="2">
    <location>
        <begin position="21"/>
        <end position="58"/>
    </location>
</feature>
<feature type="transmembrane region" description="Helical" evidence="1">
    <location>
        <begin position="46"/>
        <end position="65"/>
    </location>
</feature>